<evidence type="ECO:0000313" key="8">
    <source>
        <dbReference type="EMBL" id="EOR09516.1"/>
    </source>
</evidence>
<dbReference type="PROSITE" id="PS50035">
    <property type="entry name" value="PLD"/>
    <property type="match status" value="1"/>
</dbReference>
<protein>
    <recommendedName>
        <fullName evidence="3">phospholipase D</fullName>
        <ecNumber evidence="3">3.1.4.4</ecNumber>
    </recommendedName>
</protein>
<evidence type="ECO:0000256" key="6">
    <source>
        <dbReference type="ARBA" id="ARBA00023098"/>
    </source>
</evidence>
<keyword evidence="4" id="KW-0378">Hydrolase</keyword>
<keyword evidence="5" id="KW-0442">Lipid degradation</keyword>
<dbReference type="GO" id="GO:0016891">
    <property type="term" value="F:RNA endonuclease activity producing 5'-phosphomonoesters, hydrolytic mechanism"/>
    <property type="evidence" value="ECO:0007669"/>
    <property type="project" value="TreeGrafter"/>
</dbReference>
<comment type="similarity">
    <text evidence="2">Belongs to the phospholipase D family.</text>
</comment>
<sequence length="275" mass="31512">MKLSDFSIEALNPFITGDESPAPRMSGPELIKFFNMFGIRDVYSFENAGLPNGVSRKEYVTITLKALNGKPTFKTIIEGLVDTRRVRNSDELAKLINEIIKHDSYNLEKNAEGIYKISGADPEEKIDIQAHFQEIRDQIIEAIQSAKFVVWVAMAWFTDKEIANELLKKHWEGLNIQVIVNDDEISKKYGLDFSSKGIEFYKGNPSSNFGKKIMHNKFCIIDFKKVIHGSYNWTNNAKYNNESITITESRELAEEFAEQFIKLKVNIKNPEKNSK</sequence>
<evidence type="ECO:0000256" key="4">
    <source>
        <dbReference type="ARBA" id="ARBA00022801"/>
    </source>
</evidence>
<dbReference type="Gene3D" id="3.30.870.10">
    <property type="entry name" value="Endonuclease Chain A"/>
    <property type="match status" value="1"/>
</dbReference>
<dbReference type="InterPro" id="IPR051406">
    <property type="entry name" value="PLD_domain"/>
</dbReference>
<comment type="caution">
    <text evidence="8">The sequence shown here is derived from an EMBL/GenBank/DDBJ whole genome shotgun (WGS) entry which is preliminary data.</text>
</comment>
<dbReference type="EC" id="3.1.4.4" evidence="3"/>
<dbReference type="EMBL" id="AQFM01000031">
    <property type="protein sequence ID" value="EOR09516.1"/>
    <property type="molecule type" value="Genomic_DNA"/>
</dbReference>
<evidence type="ECO:0000256" key="1">
    <source>
        <dbReference type="ARBA" id="ARBA00000798"/>
    </source>
</evidence>
<dbReference type="Proteomes" id="UP000016201">
    <property type="component" value="Unassembled WGS sequence"/>
</dbReference>
<feature type="domain" description="PLD phosphodiesterase" evidence="7">
    <location>
        <begin position="210"/>
        <end position="237"/>
    </location>
</feature>
<dbReference type="SUPFAM" id="SSF56024">
    <property type="entry name" value="Phospholipase D/nuclease"/>
    <property type="match status" value="1"/>
</dbReference>
<evidence type="ECO:0000256" key="2">
    <source>
        <dbReference type="ARBA" id="ARBA00008664"/>
    </source>
</evidence>
<dbReference type="InterPro" id="IPR025202">
    <property type="entry name" value="PLD-like_dom"/>
</dbReference>
<dbReference type="PATRIC" id="fig|1120927.3.peg.942"/>
<dbReference type="AlphaFoldDB" id="R9BAW2"/>
<name>R9BAW2_9GAMM</name>
<dbReference type="CDD" id="cd09174">
    <property type="entry name" value="PLDc_Nuc_like_unchar2"/>
    <property type="match status" value="1"/>
</dbReference>
<evidence type="ECO:0000259" key="7">
    <source>
        <dbReference type="PROSITE" id="PS50035"/>
    </source>
</evidence>
<proteinExistence type="inferred from homology"/>
<gene>
    <name evidence="8" type="ORF">I593_00983</name>
</gene>
<dbReference type="PANTHER" id="PTHR43856">
    <property type="entry name" value="CARDIOLIPIN HYDROLASE"/>
    <property type="match status" value="1"/>
</dbReference>
<organism evidence="8 9">
    <name type="scientific">Acinetobacter tandoii DSM 14970 = CIP 107469</name>
    <dbReference type="NCBI Taxonomy" id="1120927"/>
    <lineage>
        <taxon>Bacteria</taxon>
        <taxon>Pseudomonadati</taxon>
        <taxon>Pseudomonadota</taxon>
        <taxon>Gammaproteobacteria</taxon>
        <taxon>Moraxellales</taxon>
        <taxon>Moraxellaceae</taxon>
        <taxon>Acinetobacter</taxon>
    </lineage>
</organism>
<accession>R9BAW2</accession>
<dbReference type="GO" id="GO:0006793">
    <property type="term" value="P:phosphorus metabolic process"/>
    <property type="evidence" value="ECO:0007669"/>
    <property type="project" value="UniProtKB-ARBA"/>
</dbReference>
<evidence type="ECO:0000256" key="5">
    <source>
        <dbReference type="ARBA" id="ARBA00022963"/>
    </source>
</evidence>
<keyword evidence="9" id="KW-1185">Reference proteome</keyword>
<dbReference type="OrthoDB" id="9762009at2"/>
<evidence type="ECO:0000256" key="3">
    <source>
        <dbReference type="ARBA" id="ARBA00012027"/>
    </source>
</evidence>
<dbReference type="GO" id="GO:0004630">
    <property type="term" value="F:phospholipase D activity"/>
    <property type="evidence" value="ECO:0007669"/>
    <property type="project" value="UniProtKB-EC"/>
</dbReference>
<reference evidence="8 9" key="1">
    <citation type="submission" date="2013-03" db="EMBL/GenBank/DDBJ databases">
        <title>The Genome Sequence of Acinetobacter tandoii CIP 107469.</title>
        <authorList>
            <consortium name="The Broad Institute Genome Sequencing Platform"/>
            <consortium name="The Broad Institute Genome Sequencing Center for Infectious Disease"/>
            <person name="Cerqueira G."/>
            <person name="Feldgarden M."/>
            <person name="Courvalin P."/>
            <person name="Perichon B."/>
            <person name="Grillot-Courvalin C."/>
            <person name="Clermont D."/>
            <person name="Rocha E."/>
            <person name="Yoon E.-J."/>
            <person name="Nemec A."/>
            <person name="Walker B."/>
            <person name="Young S.K."/>
            <person name="Zeng Q."/>
            <person name="Gargeya S."/>
            <person name="Fitzgerald M."/>
            <person name="Haas B."/>
            <person name="Abouelleil A."/>
            <person name="Alvarado L."/>
            <person name="Arachchi H.M."/>
            <person name="Berlin A.M."/>
            <person name="Chapman S.B."/>
            <person name="Dewar J."/>
            <person name="Goldberg J."/>
            <person name="Griggs A."/>
            <person name="Gujja S."/>
            <person name="Hansen M."/>
            <person name="Howarth C."/>
            <person name="Imamovic A."/>
            <person name="Larimer J."/>
            <person name="McCowan C."/>
            <person name="Murphy C."/>
            <person name="Neiman D."/>
            <person name="Pearson M."/>
            <person name="Priest M."/>
            <person name="Roberts A."/>
            <person name="Saif S."/>
            <person name="Shea T."/>
            <person name="Sisk P."/>
            <person name="Sykes S."/>
            <person name="Wortman J."/>
            <person name="Nusbaum C."/>
            <person name="Birren B."/>
        </authorList>
    </citation>
    <scope>NUCLEOTIDE SEQUENCE [LARGE SCALE GENOMIC DNA]</scope>
    <source>
        <strain evidence="8 9">CIP 107469</strain>
    </source>
</reference>
<dbReference type="PANTHER" id="PTHR43856:SF1">
    <property type="entry name" value="MITOCHONDRIAL CARDIOLIPIN HYDROLASE"/>
    <property type="match status" value="1"/>
</dbReference>
<keyword evidence="6" id="KW-0443">Lipid metabolism</keyword>
<evidence type="ECO:0000313" key="9">
    <source>
        <dbReference type="Proteomes" id="UP000016201"/>
    </source>
</evidence>
<dbReference type="RefSeq" id="WP_016166097.1">
    <property type="nucleotide sequence ID" value="NZ_JHZG01000032.1"/>
</dbReference>
<dbReference type="Pfam" id="PF13091">
    <property type="entry name" value="PLDc_2"/>
    <property type="match status" value="1"/>
</dbReference>
<dbReference type="GO" id="GO:0016042">
    <property type="term" value="P:lipid catabolic process"/>
    <property type="evidence" value="ECO:0007669"/>
    <property type="project" value="UniProtKB-KW"/>
</dbReference>
<dbReference type="InterPro" id="IPR001736">
    <property type="entry name" value="PLipase_D/transphosphatidylase"/>
</dbReference>
<comment type="catalytic activity">
    <reaction evidence="1">
        <text>a 1,2-diacyl-sn-glycero-3-phosphocholine + H2O = a 1,2-diacyl-sn-glycero-3-phosphate + choline + H(+)</text>
        <dbReference type="Rhea" id="RHEA:14445"/>
        <dbReference type="ChEBI" id="CHEBI:15354"/>
        <dbReference type="ChEBI" id="CHEBI:15377"/>
        <dbReference type="ChEBI" id="CHEBI:15378"/>
        <dbReference type="ChEBI" id="CHEBI:57643"/>
        <dbReference type="ChEBI" id="CHEBI:58608"/>
        <dbReference type="EC" id="3.1.4.4"/>
    </reaction>
</comment>